<evidence type="ECO:0000313" key="16">
    <source>
        <dbReference type="Ensembl" id="ENSGMOP00000058283.1"/>
    </source>
</evidence>
<dbReference type="SMART" id="SM00485">
    <property type="entry name" value="XPGN"/>
    <property type="match status" value="1"/>
</dbReference>
<dbReference type="InterPro" id="IPR008918">
    <property type="entry name" value="HhH2"/>
</dbReference>
<dbReference type="PANTHER" id="PTHR16171:SF11">
    <property type="entry name" value="DNA EXCISION REPAIR PROTEIN ERCC-5"/>
    <property type="match status" value="1"/>
</dbReference>
<feature type="compositionally biased region" description="Basic and acidic residues" evidence="13">
    <location>
        <begin position="165"/>
        <end position="182"/>
    </location>
</feature>
<dbReference type="Gene3D" id="1.10.150.20">
    <property type="entry name" value="5' to 3' exonuclease, C-terminal subdomain"/>
    <property type="match status" value="1"/>
</dbReference>
<protein>
    <submittedName>
        <fullName evidence="16">Excision repair cross-complementation group 5</fullName>
    </submittedName>
</protein>
<dbReference type="Proteomes" id="UP000694546">
    <property type="component" value="Chromosome 14"/>
</dbReference>
<feature type="compositionally biased region" description="Basic and acidic residues" evidence="13">
    <location>
        <begin position="502"/>
        <end position="543"/>
    </location>
</feature>
<evidence type="ECO:0000256" key="7">
    <source>
        <dbReference type="ARBA" id="ARBA00022763"/>
    </source>
</evidence>
<keyword evidence="6" id="KW-0255">Endonuclease</keyword>
<feature type="region of interest" description="Disordered" evidence="13">
    <location>
        <begin position="155"/>
        <end position="184"/>
    </location>
</feature>
<evidence type="ECO:0000256" key="8">
    <source>
        <dbReference type="ARBA" id="ARBA00022801"/>
    </source>
</evidence>
<evidence type="ECO:0000256" key="10">
    <source>
        <dbReference type="ARBA" id="ARBA00023204"/>
    </source>
</evidence>
<keyword evidence="4" id="KW-0540">Nuclease</keyword>
<reference evidence="16" key="2">
    <citation type="submission" date="2025-09" db="UniProtKB">
        <authorList>
            <consortium name="Ensembl"/>
        </authorList>
    </citation>
    <scope>IDENTIFICATION</scope>
</reference>
<dbReference type="InterPro" id="IPR006085">
    <property type="entry name" value="XPG_DNA_repair_N"/>
</dbReference>
<keyword evidence="8" id="KW-0378">Hydrolase</keyword>
<dbReference type="GO" id="GO:0046872">
    <property type="term" value="F:metal ion binding"/>
    <property type="evidence" value="ECO:0007669"/>
    <property type="project" value="UniProtKB-KW"/>
</dbReference>
<evidence type="ECO:0000256" key="13">
    <source>
        <dbReference type="SAM" id="MobiDB-lite"/>
    </source>
</evidence>
<keyword evidence="5" id="KW-0479">Metal-binding</keyword>
<dbReference type="GO" id="GO:0003697">
    <property type="term" value="F:single-stranded DNA binding"/>
    <property type="evidence" value="ECO:0007669"/>
    <property type="project" value="InterPro"/>
</dbReference>
<dbReference type="InterPro" id="IPR029060">
    <property type="entry name" value="PIN-like_dom_sf"/>
</dbReference>
<keyword evidence="10" id="KW-0234">DNA repair</keyword>
<feature type="compositionally biased region" description="Pro residues" evidence="13">
    <location>
        <begin position="421"/>
        <end position="457"/>
    </location>
</feature>
<dbReference type="PRINTS" id="PR00853">
    <property type="entry name" value="XPGRADSUPER"/>
</dbReference>
<feature type="compositionally biased region" description="Low complexity" evidence="13">
    <location>
        <begin position="383"/>
        <end position="397"/>
    </location>
</feature>
<feature type="coiled-coil region" evidence="12">
    <location>
        <begin position="605"/>
        <end position="632"/>
    </location>
</feature>
<evidence type="ECO:0000256" key="5">
    <source>
        <dbReference type="ARBA" id="ARBA00022723"/>
    </source>
</evidence>
<feature type="compositionally biased region" description="Gly residues" evidence="13">
    <location>
        <begin position="924"/>
        <end position="937"/>
    </location>
</feature>
<dbReference type="Ensembl" id="ENSGMOT00000041614.1">
    <property type="protein sequence ID" value="ENSGMOP00000058283.1"/>
    <property type="gene ID" value="ENSGMOG00000008588.2"/>
</dbReference>
<keyword evidence="11" id="KW-0539">Nucleus</keyword>
<sequence>MGVHGLWKLLESSGRPINPESLEGKILAVDISIWLNQAVKGVRARDGSSVQNAHLLTLFHRVCKLLYFRVRPVFVFDGDAPLLKRQTLAVRRQRREELTRESKQTNEKLLKTFLKRRAIQAVLGEQSEEPVLSLSNVRKDEEDIYILPALPVVDKENRSEDEERSGDHKTDSHHMYQGEMHGDPNSVDINGEEFSDLPLEVRHQILKDMKEFSKRRRTMYQPPPECSRDFSQYQLEGLLQRKHLNHRLVEVEREMNHNSAGAGPQLCGDQDHSNQNQTIETRRLLSEDSTHYILIKGGQKKKAKVPDNQPAALPWSGGPLSGARRPREEEEEEEKQASSSSSAPTPNHLPPSPRTLQAIQAAMESGSEEEQEQLGRRRRRSRSVSPRTALAIQQALAEEGEGEEAGPLPTLPPTTLQLPTPSAPQLPTLTPPPVQLHTPTPPPPPPPPPPPKLPTASPPQLDSSATANSRPGMTIPTNQKGRGVVLSGGWLDSSSEEEEVEEVIREEVPREENKLGGRRTVEETSDRSKPGEKLPEPIKINEEREGEEGDVVLVEEEEEEEDEGVMDDGSDSEGTLTSACVRTQLCSLYRHCYVDEVCRNDVVLQAELEALESCLEEEQASLRQQKDKQERTAASVSGQMCLESQELLRMFGVPYMVAPSEAEAQCACLDRRELTHGTITDDSDVWLFGGRHVYRNFFSQSKYIEHYQYTDLHNQLGLDRSKLINMAYLLGSDYTDGVPGVGYVTGMEILNEFPGPNLEPLTQLSTWWSAAKQRKASDPRDSKVKKKLRSLQLTAGFPNPLIAQAYLHPTVDQSESAFSWGRPHLEQIKEFCQSRFGWTNKKTDEALQPVIKQLNSQQSQPRIDSFFRQEQQEQKEVRSTRLRRAVTCMKRKEREEREEQTEESLSPSKCKQAKPAEGRKEVSVGGGEGGGGGGGFLGAEVRGEGAPLSSPRKRREEEVPRTPPTGAEEPARSSLLRGEERGEEREEESSGSDNSSDGGRDVTMVTAKSVFEGSRGGRSRGGRGRGGRRGRAGGRRGRL</sequence>
<feature type="domain" description="XPG-I" evidence="14">
    <location>
        <begin position="649"/>
        <end position="718"/>
    </location>
</feature>
<comment type="subcellular location">
    <subcellularLocation>
        <location evidence="2">Nucleus</location>
    </subcellularLocation>
</comment>
<dbReference type="Pfam" id="PF00867">
    <property type="entry name" value="XPG_I"/>
    <property type="match status" value="1"/>
</dbReference>
<feature type="region of interest" description="Disordered" evidence="13">
    <location>
        <begin position="256"/>
        <end position="275"/>
    </location>
</feature>
<dbReference type="GO" id="GO:0004520">
    <property type="term" value="F:DNA endonuclease activity"/>
    <property type="evidence" value="ECO:0007669"/>
    <property type="project" value="TreeGrafter"/>
</dbReference>
<keyword evidence="9" id="KW-0460">Magnesium</keyword>
<organism evidence="16 17">
    <name type="scientific">Gadus morhua</name>
    <name type="common">Atlantic cod</name>
    <dbReference type="NCBI Taxonomy" id="8049"/>
    <lineage>
        <taxon>Eukaryota</taxon>
        <taxon>Metazoa</taxon>
        <taxon>Chordata</taxon>
        <taxon>Craniata</taxon>
        <taxon>Vertebrata</taxon>
        <taxon>Euteleostomi</taxon>
        <taxon>Actinopterygii</taxon>
        <taxon>Neopterygii</taxon>
        <taxon>Teleostei</taxon>
        <taxon>Neoteleostei</taxon>
        <taxon>Acanthomorphata</taxon>
        <taxon>Zeiogadaria</taxon>
        <taxon>Gadariae</taxon>
        <taxon>Gadiformes</taxon>
        <taxon>Gadoidei</taxon>
        <taxon>Gadidae</taxon>
        <taxon>Gadus</taxon>
    </lineage>
</organism>
<evidence type="ECO:0000256" key="12">
    <source>
        <dbReference type="SAM" id="Coils"/>
    </source>
</evidence>
<evidence type="ECO:0000256" key="2">
    <source>
        <dbReference type="ARBA" id="ARBA00004123"/>
    </source>
</evidence>
<feature type="compositionally biased region" description="Polar residues" evidence="13">
    <location>
        <begin position="462"/>
        <end position="480"/>
    </location>
</feature>
<dbReference type="SUPFAM" id="SSF101447">
    <property type="entry name" value="Formin homology 2 domain (FH2 domain)"/>
    <property type="match status" value="1"/>
</dbReference>
<dbReference type="InterPro" id="IPR001044">
    <property type="entry name" value="XPG/Rad2_eukaryotes"/>
</dbReference>
<feature type="compositionally biased region" description="Low complexity" evidence="13">
    <location>
        <begin position="405"/>
        <end position="420"/>
    </location>
</feature>
<dbReference type="GO" id="GO:0006289">
    <property type="term" value="P:nucleotide-excision repair"/>
    <property type="evidence" value="ECO:0007669"/>
    <property type="project" value="InterPro"/>
</dbReference>
<dbReference type="SMART" id="SM00484">
    <property type="entry name" value="XPGI"/>
    <property type="match status" value="1"/>
</dbReference>
<dbReference type="GO" id="GO:0005634">
    <property type="term" value="C:nucleus"/>
    <property type="evidence" value="ECO:0007669"/>
    <property type="project" value="UniProtKB-SubCell"/>
</dbReference>
<keyword evidence="12" id="KW-0175">Coiled coil</keyword>
<dbReference type="PANTHER" id="PTHR16171">
    <property type="entry name" value="DNA REPAIR PROTEIN COMPLEMENTING XP-G CELLS-RELATED"/>
    <property type="match status" value="1"/>
</dbReference>
<evidence type="ECO:0000256" key="4">
    <source>
        <dbReference type="ARBA" id="ARBA00022722"/>
    </source>
</evidence>
<dbReference type="GO" id="GO:0016788">
    <property type="term" value="F:hydrolase activity, acting on ester bonds"/>
    <property type="evidence" value="ECO:0007669"/>
    <property type="project" value="InterPro"/>
</dbReference>
<dbReference type="PRINTS" id="PR00066">
    <property type="entry name" value="XRODRMPGMNTG"/>
</dbReference>
<dbReference type="SMART" id="SM00279">
    <property type="entry name" value="HhH2"/>
    <property type="match status" value="1"/>
</dbReference>
<dbReference type="AlphaFoldDB" id="A0A8C5C763"/>
<dbReference type="CDD" id="cd09904">
    <property type="entry name" value="H3TH_XPG"/>
    <property type="match status" value="1"/>
</dbReference>
<evidence type="ECO:0000256" key="9">
    <source>
        <dbReference type="ARBA" id="ARBA00022842"/>
    </source>
</evidence>
<evidence type="ECO:0000256" key="1">
    <source>
        <dbReference type="ARBA" id="ARBA00001946"/>
    </source>
</evidence>
<dbReference type="InterPro" id="IPR006084">
    <property type="entry name" value="XPG/Rad2"/>
</dbReference>
<evidence type="ECO:0000256" key="11">
    <source>
        <dbReference type="ARBA" id="ARBA00023242"/>
    </source>
</evidence>
<evidence type="ECO:0000256" key="6">
    <source>
        <dbReference type="ARBA" id="ARBA00022759"/>
    </source>
</evidence>
<name>A0A8C5C763_GADMO</name>
<gene>
    <name evidence="16" type="primary">ercc5</name>
</gene>
<evidence type="ECO:0000259" key="15">
    <source>
        <dbReference type="SMART" id="SM00485"/>
    </source>
</evidence>
<accession>A0A8C5C763</accession>
<comment type="similarity">
    <text evidence="3">Belongs to the XPG/RAD2 endonuclease family. XPG subfamily.</text>
</comment>
<feature type="region of interest" description="Disordered" evidence="13">
    <location>
        <begin position="297"/>
        <end position="550"/>
    </location>
</feature>
<dbReference type="GeneTree" id="ENSGT00940000163631"/>
<dbReference type="InterPro" id="IPR019974">
    <property type="entry name" value="XPG_CS"/>
</dbReference>
<dbReference type="SUPFAM" id="SSF47807">
    <property type="entry name" value="5' to 3' exonuclease, C-terminal subdomain"/>
    <property type="match status" value="1"/>
</dbReference>
<proteinExistence type="inferred from homology"/>
<dbReference type="Pfam" id="PF00752">
    <property type="entry name" value="XPG_N"/>
    <property type="match status" value="1"/>
</dbReference>
<evidence type="ECO:0000256" key="3">
    <source>
        <dbReference type="ARBA" id="ARBA00005283"/>
    </source>
</evidence>
<dbReference type="PROSITE" id="PS00842">
    <property type="entry name" value="XPG_2"/>
    <property type="match status" value="1"/>
</dbReference>
<feature type="region of interest" description="Disordered" evidence="13">
    <location>
        <begin position="890"/>
        <end position="1039"/>
    </location>
</feature>
<dbReference type="Gene3D" id="3.40.50.1010">
    <property type="entry name" value="5'-nuclease"/>
    <property type="match status" value="2"/>
</dbReference>
<reference evidence="16" key="1">
    <citation type="submission" date="2025-08" db="UniProtKB">
        <authorList>
            <consortium name="Ensembl"/>
        </authorList>
    </citation>
    <scope>IDENTIFICATION</scope>
</reference>
<keyword evidence="7" id="KW-0227">DNA damage</keyword>
<feature type="domain" description="XPG N-terminal" evidence="15">
    <location>
        <begin position="1"/>
        <end position="98"/>
    </location>
</feature>
<dbReference type="InterPro" id="IPR006086">
    <property type="entry name" value="XPG-I_dom"/>
</dbReference>
<keyword evidence="17" id="KW-1185">Reference proteome</keyword>
<dbReference type="PROSITE" id="PS00841">
    <property type="entry name" value="XPG_1"/>
    <property type="match status" value="1"/>
</dbReference>
<evidence type="ECO:0000313" key="17">
    <source>
        <dbReference type="Proteomes" id="UP000694546"/>
    </source>
</evidence>
<dbReference type="InterPro" id="IPR036279">
    <property type="entry name" value="5-3_exonuclease_C_sf"/>
</dbReference>
<feature type="compositionally biased region" description="Basic residues" evidence="13">
    <location>
        <begin position="1017"/>
        <end position="1039"/>
    </location>
</feature>
<comment type="cofactor">
    <cofactor evidence="1">
        <name>Mg(2+)</name>
        <dbReference type="ChEBI" id="CHEBI:18420"/>
    </cofactor>
</comment>
<dbReference type="SUPFAM" id="SSF88723">
    <property type="entry name" value="PIN domain-like"/>
    <property type="match status" value="1"/>
</dbReference>
<dbReference type="CDD" id="cd09868">
    <property type="entry name" value="PIN_XPG_RAD2"/>
    <property type="match status" value="2"/>
</dbReference>
<evidence type="ECO:0000259" key="14">
    <source>
        <dbReference type="SMART" id="SM00484"/>
    </source>
</evidence>